<proteinExistence type="predicted"/>
<dbReference type="SUPFAM" id="SSF143422">
    <property type="entry name" value="Transposase IS200-like"/>
    <property type="match status" value="1"/>
</dbReference>
<dbReference type="Pfam" id="PF00534">
    <property type="entry name" value="Glycos_transf_1"/>
    <property type="match status" value="1"/>
</dbReference>
<dbReference type="GO" id="GO:0004803">
    <property type="term" value="F:transposase activity"/>
    <property type="evidence" value="ECO:0007669"/>
    <property type="project" value="InterPro"/>
</dbReference>
<keyword evidence="4" id="KW-1185">Reference proteome</keyword>
<feature type="region of interest" description="Disordered" evidence="1">
    <location>
        <begin position="326"/>
        <end position="347"/>
    </location>
</feature>
<feature type="domain" description="Transposase IS200-like" evidence="2">
    <location>
        <begin position="140"/>
        <end position="303"/>
    </location>
</feature>
<dbReference type="SUPFAM" id="SSF53756">
    <property type="entry name" value="UDP-Glycosyltransferase/glycogen phosphorylase"/>
    <property type="match status" value="1"/>
</dbReference>
<accession>A0A4R7RMP8</accession>
<dbReference type="SMART" id="SM01321">
    <property type="entry name" value="Y1_Tnp"/>
    <property type="match status" value="1"/>
</dbReference>
<dbReference type="InterPro" id="IPR036515">
    <property type="entry name" value="Transposase_17_sf"/>
</dbReference>
<dbReference type="RefSeq" id="WP_133797128.1">
    <property type="nucleotide sequence ID" value="NZ_SOCA01000011.1"/>
</dbReference>
<sequence length="661" mass="75201">MMDRIPPMRIALLHYTLPPVIGGVERVIRDQAAALEALGHEVEVFDRSADALVRFRKVMEAANDPGVRAPSPATQQPRSSLGRLSVSASDPCSIKNDSKARSRTPLQRVKEWINHADTGPYFEPAKEIEKHRHGLPHWQQAGKLVFLTWRLADALPQEKLNELRGAKASWEAAHPKPWTVEESEAFDQIFDAQVEHWLAADMGACVLRQWKVREPLRDTLHHGDGHNYDLLSYVIMPNHVHVLFRLRPGSSLESVIQAWKSISSRRIGKILGQMGGLWQEGYRDTLIRGPEHLQRVLHYIEKNPKEASLLAGNSEFWQCGPVEGSGHTVEDEIQSGRGRPRSRNEADEGVRTPYFQAVIVHNVFTMPFDLEWTKELREMAELTPDIRWFNWVHDVAAVNPFYAHLPWQREDHAMLSQPVPNAINITVSEARRQDYMRATGLEKEQIQVIPNGLHLASILGLTERIAGLRLWDRELILVHPTRLIRRKNIELGLEVTASLRKAGCDVIYAITGAPDPHQADGMLYYQELKALVERLDISRHVLFLGEEEPVSDEDVRSLYTVADALFFPSTGEGFGLPLLEATAHRLTVFCSNLSVHYEVLGEAGEYFSIQSKPDEISARIMQWYPSATVNHQRRHLWRRHEMVKICQEHLEPLLVTANQST</sequence>
<dbReference type="InterPro" id="IPR001296">
    <property type="entry name" value="Glyco_trans_1"/>
</dbReference>
<organism evidence="3 4">
    <name type="scientific">Prosthecobacter fusiformis</name>
    <dbReference type="NCBI Taxonomy" id="48464"/>
    <lineage>
        <taxon>Bacteria</taxon>
        <taxon>Pseudomonadati</taxon>
        <taxon>Verrucomicrobiota</taxon>
        <taxon>Verrucomicrobiia</taxon>
        <taxon>Verrucomicrobiales</taxon>
        <taxon>Verrucomicrobiaceae</taxon>
        <taxon>Prosthecobacter</taxon>
    </lineage>
</organism>
<dbReference type="GO" id="GO:0003677">
    <property type="term" value="F:DNA binding"/>
    <property type="evidence" value="ECO:0007669"/>
    <property type="project" value="InterPro"/>
</dbReference>
<dbReference type="Pfam" id="PF01797">
    <property type="entry name" value="Y1_Tnp"/>
    <property type="match status" value="1"/>
</dbReference>
<feature type="region of interest" description="Disordered" evidence="1">
    <location>
        <begin position="64"/>
        <end position="101"/>
    </location>
</feature>
<protein>
    <submittedName>
        <fullName evidence="3">Transposase IS200 family protein</fullName>
    </submittedName>
</protein>
<dbReference type="AlphaFoldDB" id="A0A4R7RMP8"/>
<name>A0A4R7RMP8_9BACT</name>
<reference evidence="3 4" key="1">
    <citation type="submission" date="2019-03" db="EMBL/GenBank/DDBJ databases">
        <title>Genomic Encyclopedia of Archaeal and Bacterial Type Strains, Phase II (KMG-II): from individual species to whole genera.</title>
        <authorList>
            <person name="Goeker M."/>
        </authorList>
    </citation>
    <scope>NUCLEOTIDE SEQUENCE [LARGE SCALE GENOMIC DNA]</scope>
    <source>
        <strain evidence="3 4">ATCC 25309</strain>
    </source>
</reference>
<evidence type="ECO:0000313" key="4">
    <source>
        <dbReference type="Proteomes" id="UP000295662"/>
    </source>
</evidence>
<dbReference type="OrthoDB" id="186663at2"/>
<dbReference type="PANTHER" id="PTHR46401">
    <property type="entry name" value="GLYCOSYLTRANSFERASE WBBK-RELATED"/>
    <property type="match status" value="1"/>
</dbReference>
<dbReference type="Gene3D" id="3.40.50.2000">
    <property type="entry name" value="Glycogen Phosphorylase B"/>
    <property type="match status" value="2"/>
</dbReference>
<dbReference type="PANTHER" id="PTHR46401:SF8">
    <property type="entry name" value="BLL6006 PROTEIN"/>
    <property type="match status" value="1"/>
</dbReference>
<evidence type="ECO:0000313" key="3">
    <source>
        <dbReference type="EMBL" id="TDU64254.1"/>
    </source>
</evidence>
<comment type="caution">
    <text evidence="3">The sequence shown here is derived from an EMBL/GenBank/DDBJ whole genome shotgun (WGS) entry which is preliminary data.</text>
</comment>
<gene>
    <name evidence="3" type="ORF">EI77_04140</name>
</gene>
<dbReference type="Gene3D" id="3.30.70.1290">
    <property type="entry name" value="Transposase IS200-like"/>
    <property type="match status" value="1"/>
</dbReference>
<dbReference type="GO" id="GO:0006313">
    <property type="term" value="P:DNA transposition"/>
    <property type="evidence" value="ECO:0007669"/>
    <property type="project" value="InterPro"/>
</dbReference>
<dbReference type="EMBL" id="SOCA01000011">
    <property type="protein sequence ID" value="TDU64254.1"/>
    <property type="molecule type" value="Genomic_DNA"/>
</dbReference>
<evidence type="ECO:0000259" key="2">
    <source>
        <dbReference type="SMART" id="SM01321"/>
    </source>
</evidence>
<evidence type="ECO:0000256" key="1">
    <source>
        <dbReference type="SAM" id="MobiDB-lite"/>
    </source>
</evidence>
<dbReference type="InterPro" id="IPR002686">
    <property type="entry name" value="Transposase_17"/>
</dbReference>
<dbReference type="GO" id="GO:0016757">
    <property type="term" value="F:glycosyltransferase activity"/>
    <property type="evidence" value="ECO:0007669"/>
    <property type="project" value="InterPro"/>
</dbReference>
<dbReference type="Proteomes" id="UP000295662">
    <property type="component" value="Unassembled WGS sequence"/>
</dbReference>